<dbReference type="GO" id="GO:0048039">
    <property type="term" value="F:ubiquinone binding"/>
    <property type="evidence" value="ECO:0007669"/>
    <property type="project" value="InterPro"/>
</dbReference>
<dbReference type="PANTHER" id="PTHR12901">
    <property type="entry name" value="SPERM PROTEIN HOMOLOG"/>
    <property type="match status" value="1"/>
</dbReference>
<dbReference type="GO" id="GO:0045333">
    <property type="term" value="P:cellular respiration"/>
    <property type="evidence" value="ECO:0007669"/>
    <property type="project" value="InterPro"/>
</dbReference>
<keyword evidence="4" id="KW-1185">Reference proteome</keyword>
<dbReference type="Gene3D" id="3.30.530.20">
    <property type="match status" value="1"/>
</dbReference>
<dbReference type="InterPro" id="IPR044996">
    <property type="entry name" value="COQ10-like"/>
</dbReference>
<dbReference type="InterPro" id="IPR023393">
    <property type="entry name" value="START-like_dom_sf"/>
</dbReference>
<name>A0A255YGC4_9SPHN</name>
<evidence type="ECO:0000313" key="4">
    <source>
        <dbReference type="Proteomes" id="UP000216991"/>
    </source>
</evidence>
<evidence type="ECO:0000256" key="1">
    <source>
        <dbReference type="ARBA" id="ARBA00008918"/>
    </source>
</evidence>
<comment type="similarity">
    <text evidence="1">Belongs to the ribosome association toxin RatA family.</text>
</comment>
<proteinExistence type="inferred from homology"/>
<dbReference type="AlphaFoldDB" id="A0A255YGC4"/>
<dbReference type="RefSeq" id="WP_086116250.1">
    <property type="nucleotide sequence ID" value="NZ_NOXT01000111.1"/>
</dbReference>
<accession>A0A255YGC4</accession>
<protein>
    <submittedName>
        <fullName evidence="3">Ubiquinone-binding protein</fullName>
    </submittedName>
</protein>
<keyword evidence="3" id="KW-0830">Ubiquinone</keyword>
<dbReference type="CDD" id="cd07813">
    <property type="entry name" value="COQ10p_like"/>
    <property type="match status" value="1"/>
</dbReference>
<sequence>MPKHREVRTLAWSATEMFDLVADVRRYGEFLPWVQGMRVGPPQALPDGKTVLVADMVVGFRMIREKFTSRVTLDRPAHVHVDYLDGPMKYLFNDWTFRDRPGGGCEIDFAVDFQFRNRAFEALAGMFFTEAFEKMVAAFVARAEALYGPRG</sequence>
<evidence type="ECO:0000259" key="2">
    <source>
        <dbReference type="Pfam" id="PF03364"/>
    </source>
</evidence>
<dbReference type="Pfam" id="PF03364">
    <property type="entry name" value="Polyketide_cyc"/>
    <property type="match status" value="1"/>
</dbReference>
<evidence type="ECO:0000313" key="3">
    <source>
        <dbReference type="EMBL" id="OYQ28223.1"/>
    </source>
</evidence>
<reference evidence="3 4" key="1">
    <citation type="submission" date="2017-07" db="EMBL/GenBank/DDBJ databases">
        <title>Sandarakinorhabdus cyanobacteriorum sp. nov., a novel bacterium isolated from cyanobacterial aggregates in a eutrophic lake.</title>
        <authorList>
            <person name="Cai H."/>
        </authorList>
    </citation>
    <scope>NUCLEOTIDE SEQUENCE [LARGE SCALE GENOMIC DNA]</scope>
    <source>
        <strain evidence="3 4">TH057</strain>
    </source>
</reference>
<comment type="caution">
    <text evidence="3">The sequence shown here is derived from an EMBL/GenBank/DDBJ whole genome shotgun (WGS) entry which is preliminary data.</text>
</comment>
<organism evidence="3 4">
    <name type="scientific">Sandarakinorhabdus cyanobacteriorum</name>
    <dbReference type="NCBI Taxonomy" id="1981098"/>
    <lineage>
        <taxon>Bacteria</taxon>
        <taxon>Pseudomonadati</taxon>
        <taxon>Pseudomonadota</taxon>
        <taxon>Alphaproteobacteria</taxon>
        <taxon>Sphingomonadales</taxon>
        <taxon>Sphingosinicellaceae</taxon>
        <taxon>Sandarakinorhabdus</taxon>
    </lineage>
</organism>
<dbReference type="EMBL" id="NOXT01000111">
    <property type="protein sequence ID" value="OYQ28223.1"/>
    <property type="molecule type" value="Genomic_DNA"/>
</dbReference>
<dbReference type="PANTHER" id="PTHR12901:SF10">
    <property type="entry name" value="COENZYME Q-BINDING PROTEIN COQ10, MITOCHONDRIAL"/>
    <property type="match status" value="1"/>
</dbReference>
<dbReference type="Proteomes" id="UP000216991">
    <property type="component" value="Unassembled WGS sequence"/>
</dbReference>
<gene>
    <name evidence="3" type="ORF">CHU93_09670</name>
</gene>
<dbReference type="InterPro" id="IPR005031">
    <property type="entry name" value="COQ10_START"/>
</dbReference>
<dbReference type="SUPFAM" id="SSF55961">
    <property type="entry name" value="Bet v1-like"/>
    <property type="match status" value="1"/>
</dbReference>
<dbReference type="OrthoDB" id="9804759at2"/>
<feature type="domain" description="Coenzyme Q-binding protein COQ10 START" evidence="2">
    <location>
        <begin position="13"/>
        <end position="139"/>
    </location>
</feature>